<feature type="domain" description="Nucleotidyl transferase" evidence="8">
    <location>
        <begin position="8"/>
        <end position="272"/>
    </location>
</feature>
<evidence type="ECO:0000259" key="9">
    <source>
        <dbReference type="Pfam" id="PF01050"/>
    </source>
</evidence>
<gene>
    <name evidence="11" type="ORF">HHE01_10830</name>
</gene>
<dbReference type="PANTHER" id="PTHR46390">
    <property type="entry name" value="MANNOSE-1-PHOSPHATE GUANYLYLTRANSFERASE"/>
    <property type="match status" value="1"/>
</dbReference>
<evidence type="ECO:0000313" key="12">
    <source>
        <dbReference type="Proteomes" id="UP000046090"/>
    </source>
</evidence>
<feature type="domain" description="MannoseP isomerase/GMP-like beta-helix" evidence="10">
    <location>
        <begin position="302"/>
        <end position="342"/>
    </location>
</feature>
<dbReference type="InterPro" id="IPR011051">
    <property type="entry name" value="RmlC_Cupin_sf"/>
</dbReference>
<comment type="similarity">
    <text evidence="1 7">Belongs to the mannose-6-phosphate isomerase type 2 family.</text>
</comment>
<dbReference type="GO" id="GO:0000271">
    <property type="term" value="P:polysaccharide biosynthetic process"/>
    <property type="evidence" value="ECO:0007669"/>
    <property type="project" value="InterPro"/>
</dbReference>
<evidence type="ECO:0000256" key="3">
    <source>
        <dbReference type="ARBA" id="ARBA00022695"/>
    </source>
</evidence>
<dbReference type="SUPFAM" id="SSF51182">
    <property type="entry name" value="RmlC-like cupins"/>
    <property type="match status" value="1"/>
</dbReference>
<reference evidence="12" key="1">
    <citation type="submission" date="2014-12" db="EMBL/GenBank/DDBJ databases">
        <authorList>
            <person name="Smet A."/>
        </authorList>
    </citation>
    <scope>NUCLEOTIDE SEQUENCE [LARGE SCALE GENOMIC DNA]</scope>
</reference>
<evidence type="ECO:0000313" key="11">
    <source>
        <dbReference type="EMBL" id="CRI34237.1"/>
    </source>
</evidence>
<name>A0A0K2Y7Z0_HELHE</name>
<evidence type="ECO:0000256" key="7">
    <source>
        <dbReference type="RuleBase" id="RU004190"/>
    </source>
</evidence>
<keyword evidence="5" id="KW-0342">GTP-binding</keyword>
<sequence length="466" mass="52364">MGAFLVHVVLSGGSGKRLWPLSREHFPKQFLKLYEDKSLFGLALERLKSPHARFLVVCNEAHYFHALEEITQADLQTRTQFLLESAGKNTMNALMLAALSCEPDEILVISPTDHLMDQEAFKTALSTALDCAKNNHMVLFGIAREPSNQYGFVRCTKVENGLCGVLDFIEKPSQAQISKLRKQGGDFYINSGMFVFKARVFLQSCMQHAPQMLEACKKIHHSAKKLPAILKCEGMAELEEGSVDICLWQKCQGLKLVPLKAHWQDVGHFASLQASLITDDAGNVAHNNPLLHLHAKNNYTYSTPDKLVCLLGLEDCVVVDSKDALLVAAKAHLDSLKELVARVGQKCPHLLKTYPLEYRPWGSFEVLLERPFFKVKLLEITPHKRLSLQRHQHRSEHWVVVEGVASVVVGEKSLSVPINESVFIKQGQVHRLSNDTNQPLKILEVQCGAILDESDIERLHDDYKRP</sequence>
<organism evidence="11 12">
    <name type="scientific">Helicobacter heilmannii</name>
    <dbReference type="NCBI Taxonomy" id="35817"/>
    <lineage>
        <taxon>Bacteria</taxon>
        <taxon>Pseudomonadati</taxon>
        <taxon>Campylobacterota</taxon>
        <taxon>Epsilonproteobacteria</taxon>
        <taxon>Campylobacterales</taxon>
        <taxon>Helicobacteraceae</taxon>
        <taxon>Helicobacter</taxon>
    </lineage>
</organism>
<dbReference type="GO" id="GO:0004475">
    <property type="term" value="F:mannose-1-phosphate guanylyltransferase (GTP) activity"/>
    <property type="evidence" value="ECO:0007669"/>
    <property type="project" value="UniProtKB-EC"/>
</dbReference>
<dbReference type="Proteomes" id="UP000046090">
    <property type="component" value="Unassembled WGS sequence"/>
</dbReference>
<dbReference type="InterPro" id="IPR006375">
    <property type="entry name" value="Man1P_GuaTrfase/Man6P_Isoase"/>
</dbReference>
<keyword evidence="12" id="KW-1185">Reference proteome</keyword>
<dbReference type="EC" id="2.7.7.13" evidence="2"/>
<dbReference type="InterPro" id="IPR014710">
    <property type="entry name" value="RmlC-like_jellyroll"/>
</dbReference>
<evidence type="ECO:0000259" key="10">
    <source>
        <dbReference type="Pfam" id="PF22640"/>
    </source>
</evidence>
<accession>A0A0K2Y7Z0</accession>
<dbReference type="PANTHER" id="PTHR46390:SF1">
    <property type="entry name" value="MANNOSE-1-PHOSPHATE GUANYLYLTRANSFERASE"/>
    <property type="match status" value="1"/>
</dbReference>
<dbReference type="InterPro" id="IPR054566">
    <property type="entry name" value="ManC/GMP-like_b-helix"/>
</dbReference>
<dbReference type="Gene3D" id="3.90.550.10">
    <property type="entry name" value="Spore Coat Polysaccharide Biosynthesis Protein SpsA, Chain A"/>
    <property type="match status" value="1"/>
</dbReference>
<proteinExistence type="inferred from homology"/>
<evidence type="ECO:0000256" key="1">
    <source>
        <dbReference type="ARBA" id="ARBA00006115"/>
    </source>
</evidence>
<dbReference type="Pfam" id="PF01050">
    <property type="entry name" value="MannoseP_isomer"/>
    <property type="match status" value="1"/>
</dbReference>
<keyword evidence="4" id="KW-0547">Nucleotide-binding</keyword>
<feature type="domain" description="Mannose-6-phosphate isomerase type II C-terminal" evidence="9">
    <location>
        <begin position="357"/>
        <end position="461"/>
    </location>
</feature>
<dbReference type="InterPro" id="IPR051161">
    <property type="entry name" value="Mannose-6P_isomerase_type2"/>
</dbReference>
<dbReference type="GO" id="GO:0009298">
    <property type="term" value="P:GDP-mannose biosynthetic process"/>
    <property type="evidence" value="ECO:0007669"/>
    <property type="project" value="TreeGrafter"/>
</dbReference>
<dbReference type="CDD" id="cd02213">
    <property type="entry name" value="cupin_PMI_typeII_C"/>
    <property type="match status" value="1"/>
</dbReference>
<keyword evidence="3 11" id="KW-0548">Nucleotidyltransferase</keyword>
<dbReference type="Gene3D" id="2.60.120.10">
    <property type="entry name" value="Jelly Rolls"/>
    <property type="match status" value="1"/>
</dbReference>
<dbReference type="InterPro" id="IPR001538">
    <property type="entry name" value="Man6P_isomerase-2_C"/>
</dbReference>
<keyword evidence="11" id="KW-0808">Transferase</keyword>
<dbReference type="InterPro" id="IPR005835">
    <property type="entry name" value="NTP_transferase_dom"/>
</dbReference>
<dbReference type="Pfam" id="PF00483">
    <property type="entry name" value="NTP_transferase"/>
    <property type="match status" value="1"/>
</dbReference>
<protein>
    <recommendedName>
        <fullName evidence="2">mannose-1-phosphate guanylyltransferase</fullName>
        <ecNumber evidence="2">2.7.7.13</ecNumber>
    </recommendedName>
</protein>
<dbReference type="GO" id="GO:0005525">
    <property type="term" value="F:GTP binding"/>
    <property type="evidence" value="ECO:0007669"/>
    <property type="project" value="UniProtKB-KW"/>
</dbReference>
<dbReference type="SUPFAM" id="SSF53448">
    <property type="entry name" value="Nucleotide-diphospho-sugar transferases"/>
    <property type="match status" value="1"/>
</dbReference>
<evidence type="ECO:0000259" key="8">
    <source>
        <dbReference type="Pfam" id="PF00483"/>
    </source>
</evidence>
<evidence type="ECO:0000256" key="2">
    <source>
        <dbReference type="ARBA" id="ARBA00012387"/>
    </source>
</evidence>
<dbReference type="NCBIfam" id="TIGR01479">
    <property type="entry name" value="GMP_PMI"/>
    <property type="match status" value="1"/>
</dbReference>
<evidence type="ECO:0000256" key="4">
    <source>
        <dbReference type="ARBA" id="ARBA00022741"/>
    </source>
</evidence>
<evidence type="ECO:0000256" key="5">
    <source>
        <dbReference type="ARBA" id="ARBA00023134"/>
    </source>
</evidence>
<evidence type="ECO:0000256" key="6">
    <source>
        <dbReference type="ARBA" id="ARBA00047343"/>
    </source>
</evidence>
<dbReference type="EMBL" id="CDMK01000001">
    <property type="protein sequence ID" value="CRI34237.1"/>
    <property type="molecule type" value="Genomic_DNA"/>
</dbReference>
<dbReference type="AlphaFoldDB" id="A0A0K2Y7Z0"/>
<comment type="catalytic activity">
    <reaction evidence="6">
        <text>alpha-D-mannose 1-phosphate + GTP + H(+) = GDP-alpha-D-mannose + diphosphate</text>
        <dbReference type="Rhea" id="RHEA:15229"/>
        <dbReference type="ChEBI" id="CHEBI:15378"/>
        <dbReference type="ChEBI" id="CHEBI:33019"/>
        <dbReference type="ChEBI" id="CHEBI:37565"/>
        <dbReference type="ChEBI" id="CHEBI:57527"/>
        <dbReference type="ChEBI" id="CHEBI:58409"/>
        <dbReference type="EC" id="2.7.7.13"/>
    </reaction>
</comment>
<dbReference type="Pfam" id="PF22640">
    <property type="entry name" value="ManC_GMP_beta-helix"/>
    <property type="match status" value="1"/>
</dbReference>
<dbReference type="InterPro" id="IPR029044">
    <property type="entry name" value="Nucleotide-diphossugar_trans"/>
</dbReference>